<comment type="caution">
    <text evidence="8">The sequence shown here is derived from an EMBL/GenBank/DDBJ whole genome shotgun (WGS) entry which is preliminary data.</text>
</comment>
<dbReference type="InterPro" id="IPR018027">
    <property type="entry name" value="Asn/Gln_amidotransferase"/>
</dbReference>
<evidence type="ECO:0000256" key="5">
    <source>
        <dbReference type="ARBA" id="ARBA00022917"/>
    </source>
</evidence>
<dbReference type="PROSITE" id="PS01234">
    <property type="entry name" value="GATB"/>
    <property type="match status" value="1"/>
</dbReference>
<dbReference type="PANTHER" id="PTHR11659:SF0">
    <property type="entry name" value="GLUTAMYL-TRNA(GLN) AMIDOTRANSFERASE SUBUNIT B, MITOCHONDRIAL"/>
    <property type="match status" value="1"/>
</dbReference>
<sequence>MYKVVIGLEVHCELETKSKNFSGAPNTFSMIPNENVSAVDLGLPGILPVVNEEACRKAIKTAMALHCYQPDEIIFDRKNYFYPDLPKGYQITQVTKPMGRDGYLDIRVGDAIKRVYIHQLHLEEDTASLDHMNNYSLIDYNRSGIPLMEIVTEPCMSSADEAVTFLEDLRDLFLFCEVSEARSNKGQMRCDVNISLMEEGSNVLGTKVEMKNINAFDQVRAAIEYEIKRQTEVLESGEKVVQETRRIADDGKTYPMRKKVDAIDYKYYIEPNLAPVKLTDEYLEEIRKTVPVLKLDREEMYMEKYNLSLYDASVLAKNRKIADYFEEVLGYGSDVLLTVNFVTTAVLSSLKKLEISIDQFFITPKMLSGVIDLVYAKKISLDNAKKILYQAIEKKKDPLEIINESNISQISDDSKLLEFIKEAIDENPDQVRQYVEEGKDYVVNYFIGKVMQKSNRQANPNRSLELIKIELEKRKN</sequence>
<evidence type="ECO:0000256" key="3">
    <source>
        <dbReference type="ARBA" id="ARBA00022741"/>
    </source>
</evidence>
<accession>K1S4K2</accession>
<dbReference type="InterPro" id="IPR003789">
    <property type="entry name" value="Asn/Gln_tRNA_amidoTrase-B-like"/>
</dbReference>
<dbReference type="GO" id="GO:0005524">
    <property type="term" value="F:ATP binding"/>
    <property type="evidence" value="ECO:0007669"/>
    <property type="project" value="UniProtKB-KW"/>
</dbReference>
<keyword evidence="4" id="KW-0067">ATP-binding</keyword>
<protein>
    <submittedName>
        <fullName evidence="8">Aspartyl/glutamyl-tRNA(Asn/Gln) amidotransferase subunit B</fullName>
    </submittedName>
</protein>
<comment type="catalytic activity">
    <reaction evidence="6">
        <text>L-glutamyl-tRNA(Gln) + L-glutamine + ATP + H2O = L-glutaminyl-tRNA(Gln) + L-glutamate + ADP + phosphate + H(+)</text>
        <dbReference type="Rhea" id="RHEA:17521"/>
        <dbReference type="Rhea" id="RHEA-COMP:9681"/>
        <dbReference type="Rhea" id="RHEA-COMP:9684"/>
        <dbReference type="ChEBI" id="CHEBI:15377"/>
        <dbReference type="ChEBI" id="CHEBI:15378"/>
        <dbReference type="ChEBI" id="CHEBI:29985"/>
        <dbReference type="ChEBI" id="CHEBI:30616"/>
        <dbReference type="ChEBI" id="CHEBI:43474"/>
        <dbReference type="ChEBI" id="CHEBI:58359"/>
        <dbReference type="ChEBI" id="CHEBI:78520"/>
        <dbReference type="ChEBI" id="CHEBI:78521"/>
        <dbReference type="ChEBI" id="CHEBI:456216"/>
    </reaction>
</comment>
<dbReference type="GO" id="GO:0070681">
    <property type="term" value="P:glutaminyl-tRNAGln biosynthesis via transamidation"/>
    <property type="evidence" value="ECO:0007669"/>
    <property type="project" value="TreeGrafter"/>
</dbReference>
<feature type="domain" description="Asn/Gln amidotransferase" evidence="7">
    <location>
        <begin position="323"/>
        <end position="471"/>
    </location>
</feature>
<dbReference type="NCBIfam" id="TIGR00133">
    <property type="entry name" value="gatB"/>
    <property type="match status" value="1"/>
</dbReference>
<evidence type="ECO:0000256" key="6">
    <source>
        <dbReference type="ARBA" id="ARBA00047913"/>
    </source>
</evidence>
<dbReference type="PANTHER" id="PTHR11659">
    <property type="entry name" value="GLUTAMYL-TRNA GLN AMIDOTRANSFERASE SUBUNIT B MITOCHONDRIAL AND PROKARYOTIC PET112-RELATED"/>
    <property type="match status" value="1"/>
</dbReference>
<dbReference type="NCBIfam" id="NF004014">
    <property type="entry name" value="PRK05477.1-4"/>
    <property type="match status" value="1"/>
</dbReference>
<dbReference type="Gene3D" id="1.10.10.410">
    <property type="match status" value="1"/>
</dbReference>
<dbReference type="InterPro" id="IPR004413">
    <property type="entry name" value="GatB"/>
</dbReference>
<evidence type="ECO:0000256" key="1">
    <source>
        <dbReference type="ARBA" id="ARBA00005306"/>
    </source>
</evidence>
<dbReference type="Pfam" id="PF02637">
    <property type="entry name" value="GatB_Yqey"/>
    <property type="match status" value="1"/>
</dbReference>
<dbReference type="SUPFAM" id="SSF89095">
    <property type="entry name" value="GatB/YqeY motif"/>
    <property type="match status" value="1"/>
</dbReference>
<dbReference type="EMBL" id="AJWZ01010379">
    <property type="protein sequence ID" value="EKC48645.1"/>
    <property type="molecule type" value="Genomic_DNA"/>
</dbReference>
<evidence type="ECO:0000259" key="7">
    <source>
        <dbReference type="SMART" id="SM00845"/>
    </source>
</evidence>
<keyword evidence="3" id="KW-0547">Nucleotide-binding</keyword>
<gene>
    <name evidence="8" type="ORF">OBE_15069</name>
</gene>
<dbReference type="InterPro" id="IPR017958">
    <property type="entry name" value="Gln-tRNA_amidoTrfase_suB_CS"/>
</dbReference>
<dbReference type="InterPro" id="IPR023168">
    <property type="entry name" value="GatB_Yqey_C_2"/>
</dbReference>
<keyword evidence="8" id="KW-0808">Transferase</keyword>
<dbReference type="GO" id="GO:0050567">
    <property type="term" value="F:glutaminyl-tRNA synthase (glutamine-hydrolyzing) activity"/>
    <property type="evidence" value="ECO:0007669"/>
    <property type="project" value="TreeGrafter"/>
</dbReference>
<keyword evidence="2" id="KW-0436">Ligase</keyword>
<dbReference type="InterPro" id="IPR006075">
    <property type="entry name" value="Asn/Gln-tRNA_Trfase_suB/E_cat"/>
</dbReference>
<dbReference type="SUPFAM" id="SSF55931">
    <property type="entry name" value="Glutamine synthetase/guanido kinase"/>
    <property type="match status" value="1"/>
</dbReference>
<reference evidence="8" key="1">
    <citation type="journal article" date="2013" name="Environ. Microbiol.">
        <title>Microbiota from the distal guts of lean and obese adolescents exhibit partial functional redundancy besides clear differences in community structure.</title>
        <authorList>
            <person name="Ferrer M."/>
            <person name="Ruiz A."/>
            <person name="Lanza F."/>
            <person name="Haange S.B."/>
            <person name="Oberbach A."/>
            <person name="Till H."/>
            <person name="Bargiela R."/>
            <person name="Campoy C."/>
            <person name="Segura M.T."/>
            <person name="Richter M."/>
            <person name="von Bergen M."/>
            <person name="Seifert J."/>
            <person name="Suarez A."/>
        </authorList>
    </citation>
    <scope>NUCLEOTIDE SEQUENCE</scope>
</reference>
<dbReference type="HAMAP" id="MF_00121">
    <property type="entry name" value="GatB"/>
    <property type="match status" value="1"/>
</dbReference>
<comment type="similarity">
    <text evidence="1">Belongs to the GatB/GatE family. GatB subfamily.</text>
</comment>
<evidence type="ECO:0000313" key="8">
    <source>
        <dbReference type="EMBL" id="EKC48645.1"/>
    </source>
</evidence>
<dbReference type="GO" id="GO:0016740">
    <property type="term" value="F:transferase activity"/>
    <property type="evidence" value="ECO:0007669"/>
    <property type="project" value="UniProtKB-KW"/>
</dbReference>
<organism evidence="8">
    <name type="scientific">human gut metagenome</name>
    <dbReference type="NCBI Taxonomy" id="408170"/>
    <lineage>
        <taxon>unclassified sequences</taxon>
        <taxon>metagenomes</taxon>
        <taxon>organismal metagenomes</taxon>
    </lineage>
</organism>
<keyword evidence="5" id="KW-0648">Protein biosynthesis</keyword>
<dbReference type="NCBIfam" id="NF004012">
    <property type="entry name" value="PRK05477.1-2"/>
    <property type="match status" value="1"/>
</dbReference>
<dbReference type="InterPro" id="IPR017959">
    <property type="entry name" value="Asn/Gln-tRNA_amidoTrfase_suB/E"/>
</dbReference>
<proteinExistence type="inferred from homology"/>
<dbReference type="InterPro" id="IPR014746">
    <property type="entry name" value="Gln_synth/guanido_kin_cat_dom"/>
</dbReference>
<evidence type="ECO:0000256" key="2">
    <source>
        <dbReference type="ARBA" id="ARBA00022598"/>
    </source>
</evidence>
<name>K1S4K2_9ZZZZ</name>
<dbReference type="SMART" id="SM00845">
    <property type="entry name" value="GatB_Yqey"/>
    <property type="match status" value="1"/>
</dbReference>
<dbReference type="Pfam" id="PF02934">
    <property type="entry name" value="GatB_N"/>
    <property type="match status" value="1"/>
</dbReference>
<dbReference type="AlphaFoldDB" id="K1S4K2"/>
<dbReference type="GO" id="GO:0006412">
    <property type="term" value="P:translation"/>
    <property type="evidence" value="ECO:0007669"/>
    <property type="project" value="UniProtKB-KW"/>
</dbReference>
<evidence type="ECO:0000256" key="4">
    <source>
        <dbReference type="ARBA" id="ARBA00022840"/>
    </source>
</evidence>